<evidence type="ECO:0000313" key="2">
    <source>
        <dbReference type="EMBL" id="AHG89800.1"/>
    </source>
</evidence>
<reference evidence="2 3" key="1">
    <citation type="journal article" date="2014" name="Genome Announc.">
        <title>Genome Sequence and Methylome of Soil Bacterium Gemmatirosa kalamazoonensis KBS708T, a Member of the Rarely Cultivated Gemmatimonadetes Phylum.</title>
        <authorList>
            <person name="Debruyn J.M."/>
            <person name="Radosevich M."/>
            <person name="Wommack K.E."/>
            <person name="Polson S.W."/>
            <person name="Hauser L.J."/>
            <person name="Fawaz M.N."/>
            <person name="Korlach J."/>
            <person name="Tsai Y.C."/>
        </authorList>
    </citation>
    <scope>NUCLEOTIDE SEQUENCE [LARGE SCALE GENOMIC DNA]</scope>
    <source>
        <strain evidence="2 3">KBS708</strain>
    </source>
</reference>
<sequence>MQRCHRSVVHARSGRHLALRWLRRRWRHERRWRRWRQQRQRHRDPADDRARAGRAAPRVVRPGPDLLRPAGGKGTAKATSLHTTINGFWVEYPGSGNASWIAPETGQTWKFCGGSDDPYELTSPLQTQYNGCVASEWFDPPTSYPTALMPITFTLPSAGYELSMEGYPAPIAGAYVAIGFTSSGAVTSNLTTSGALWLRVTDPTRFGFPLHYELRAGSLASGRVIASGDAGASGWNRMAIRYAPAAGTVTLTNDGVVIGTYAFTMPTPKYLAFEGVGILDDLVLRQ</sequence>
<feature type="compositionally biased region" description="Basic residues" evidence="1">
    <location>
        <begin position="33"/>
        <end position="42"/>
    </location>
</feature>
<gene>
    <name evidence="2" type="ORF">J421_2263</name>
</gene>
<organism evidence="2 3">
    <name type="scientific">Gemmatirosa kalamazoonensis</name>
    <dbReference type="NCBI Taxonomy" id="861299"/>
    <lineage>
        <taxon>Bacteria</taxon>
        <taxon>Pseudomonadati</taxon>
        <taxon>Gemmatimonadota</taxon>
        <taxon>Gemmatimonadia</taxon>
        <taxon>Gemmatimonadales</taxon>
        <taxon>Gemmatimonadaceae</taxon>
        <taxon>Gemmatirosa</taxon>
    </lineage>
</organism>
<dbReference type="EMBL" id="CP007128">
    <property type="protein sequence ID" value="AHG89800.1"/>
    <property type="molecule type" value="Genomic_DNA"/>
</dbReference>
<accession>W0RHK1</accession>
<dbReference type="Proteomes" id="UP000019151">
    <property type="component" value="Chromosome"/>
</dbReference>
<feature type="region of interest" description="Disordered" evidence="1">
    <location>
        <begin position="33"/>
        <end position="77"/>
    </location>
</feature>
<feature type="compositionally biased region" description="Low complexity" evidence="1">
    <location>
        <begin position="53"/>
        <end position="65"/>
    </location>
</feature>
<protein>
    <submittedName>
        <fullName evidence="2">Uncharacterized protein</fullName>
    </submittedName>
</protein>
<evidence type="ECO:0000313" key="3">
    <source>
        <dbReference type="Proteomes" id="UP000019151"/>
    </source>
</evidence>
<dbReference type="RefSeq" id="WP_025411286.1">
    <property type="nucleotide sequence ID" value="NZ_CP007128.1"/>
</dbReference>
<dbReference type="InParanoid" id="W0RHK1"/>
<evidence type="ECO:0000256" key="1">
    <source>
        <dbReference type="SAM" id="MobiDB-lite"/>
    </source>
</evidence>
<name>W0RHK1_9BACT</name>
<keyword evidence="3" id="KW-1185">Reference proteome</keyword>
<dbReference type="AlphaFoldDB" id="W0RHK1"/>
<proteinExistence type="predicted"/>
<dbReference type="HOGENOM" id="CLU_972398_0_0_0"/>
<dbReference type="OrthoDB" id="9850365at2"/>
<dbReference type="STRING" id="861299.J421_2263"/>
<dbReference type="KEGG" id="gba:J421_2263"/>